<sequence>MVDEAAGSPEQRAAAAADAPHGAVIAGAVPGQSPRVMIEAARYARLLSAPLVIAHVDVTRFVTYEDPDGFVHSAPIDLDIGGGEVELNEVRAAAESALAECPVPWSVHQLVGDPALAIKHLAERIDAKLLVVGTRKRGFGDSLREFFTGSVAARLSHRQHRPVLVVPLGDPVPDDQDIVWS</sequence>
<dbReference type="CDD" id="cd00293">
    <property type="entry name" value="USP-like"/>
    <property type="match status" value="1"/>
</dbReference>
<dbReference type="SUPFAM" id="SSF52402">
    <property type="entry name" value="Adenine nucleotide alpha hydrolases-like"/>
    <property type="match status" value="1"/>
</dbReference>
<dbReference type="Proteomes" id="UP000325516">
    <property type="component" value="Chromosome"/>
</dbReference>
<dbReference type="Gene3D" id="3.40.50.620">
    <property type="entry name" value="HUPs"/>
    <property type="match status" value="1"/>
</dbReference>
<dbReference type="InterPro" id="IPR014729">
    <property type="entry name" value="Rossmann-like_a/b/a_fold"/>
</dbReference>
<dbReference type="AlphaFoldDB" id="A0A5J6L8T1"/>
<feature type="domain" description="UspA" evidence="1">
    <location>
        <begin position="33"/>
        <end position="167"/>
    </location>
</feature>
<name>A0A5J6L8T1_9MICO</name>
<evidence type="ECO:0000313" key="2">
    <source>
        <dbReference type="EMBL" id="QEW04722.1"/>
    </source>
</evidence>
<evidence type="ECO:0000313" key="3">
    <source>
        <dbReference type="Proteomes" id="UP000325516"/>
    </source>
</evidence>
<gene>
    <name evidence="2" type="ORF">F6J85_00705</name>
</gene>
<dbReference type="EMBL" id="CP044232">
    <property type="protein sequence ID" value="QEW04722.1"/>
    <property type="molecule type" value="Genomic_DNA"/>
</dbReference>
<accession>A0A5J6L8T1</accession>
<evidence type="ECO:0000259" key="1">
    <source>
        <dbReference type="Pfam" id="PF00582"/>
    </source>
</evidence>
<proteinExistence type="predicted"/>
<keyword evidence="3" id="KW-1185">Reference proteome</keyword>
<dbReference type="KEGG" id="mlz:F6J85_00705"/>
<dbReference type="InterPro" id="IPR006016">
    <property type="entry name" value="UspA"/>
</dbReference>
<dbReference type="Pfam" id="PF00582">
    <property type="entry name" value="Usp"/>
    <property type="match status" value="1"/>
</dbReference>
<organism evidence="2 3">
    <name type="scientific">Microbacterium lushaniae</name>
    <dbReference type="NCBI Taxonomy" id="2614639"/>
    <lineage>
        <taxon>Bacteria</taxon>
        <taxon>Bacillati</taxon>
        <taxon>Actinomycetota</taxon>
        <taxon>Actinomycetes</taxon>
        <taxon>Micrococcales</taxon>
        <taxon>Microbacteriaceae</taxon>
        <taxon>Microbacterium</taxon>
    </lineage>
</organism>
<protein>
    <submittedName>
        <fullName evidence="2">Universal stress protein</fullName>
    </submittedName>
</protein>
<reference evidence="3" key="1">
    <citation type="submission" date="2019-09" db="EMBL/GenBank/DDBJ databases">
        <title>Mumia zhuanghuii sp. nov. isolated from the intestinal contents of plateau pika (Ochotona curzoniae) in the Qinghai-Tibet plateau of China.</title>
        <authorList>
            <person name="Tian Z."/>
        </authorList>
    </citation>
    <scope>NUCLEOTIDE SEQUENCE [LARGE SCALE GENOMIC DNA]</scope>
    <source>
        <strain evidence="3">L-031</strain>
    </source>
</reference>